<feature type="non-terminal residue" evidence="1">
    <location>
        <position position="1"/>
    </location>
</feature>
<reference evidence="1" key="1">
    <citation type="submission" date="2021-06" db="EMBL/GenBank/DDBJ databases">
        <authorList>
            <person name="Hodson N. C."/>
            <person name="Mongue J. A."/>
            <person name="Jaron S. K."/>
        </authorList>
    </citation>
    <scope>NUCLEOTIDE SEQUENCE</scope>
</reference>
<dbReference type="EMBL" id="CAJVCH010094840">
    <property type="protein sequence ID" value="CAG7723026.1"/>
    <property type="molecule type" value="Genomic_DNA"/>
</dbReference>
<comment type="caution">
    <text evidence="1">The sequence shown here is derived from an EMBL/GenBank/DDBJ whole genome shotgun (WGS) entry which is preliminary data.</text>
</comment>
<accession>A0A8J2JMP9</accession>
<dbReference type="Proteomes" id="UP000708208">
    <property type="component" value="Unassembled WGS sequence"/>
</dbReference>
<name>A0A8J2JMP9_9HEXA</name>
<gene>
    <name evidence="1" type="ORF">AFUS01_LOCUS12133</name>
</gene>
<keyword evidence="2" id="KW-1185">Reference proteome</keyword>
<evidence type="ECO:0000313" key="2">
    <source>
        <dbReference type="Proteomes" id="UP000708208"/>
    </source>
</evidence>
<protein>
    <submittedName>
        <fullName evidence="1">Uncharacterized protein</fullName>
    </submittedName>
</protein>
<organism evidence="1 2">
    <name type="scientific">Allacma fusca</name>
    <dbReference type="NCBI Taxonomy" id="39272"/>
    <lineage>
        <taxon>Eukaryota</taxon>
        <taxon>Metazoa</taxon>
        <taxon>Ecdysozoa</taxon>
        <taxon>Arthropoda</taxon>
        <taxon>Hexapoda</taxon>
        <taxon>Collembola</taxon>
        <taxon>Symphypleona</taxon>
        <taxon>Sminthuridae</taxon>
        <taxon>Allacma</taxon>
    </lineage>
</organism>
<proteinExistence type="predicted"/>
<evidence type="ECO:0000313" key="1">
    <source>
        <dbReference type="EMBL" id="CAG7723026.1"/>
    </source>
</evidence>
<sequence>MQAILWLVF</sequence>